<evidence type="ECO:0000313" key="2">
    <source>
        <dbReference type="EMBL" id="KAB2347969.1"/>
    </source>
</evidence>
<evidence type="ECO:0000256" key="1">
    <source>
        <dbReference type="SAM" id="MobiDB-lite"/>
    </source>
</evidence>
<feature type="region of interest" description="Disordered" evidence="1">
    <location>
        <begin position="1"/>
        <end position="22"/>
    </location>
</feature>
<accession>A0A6H9YVY5</accession>
<organism evidence="2 3">
    <name type="scientific">Actinomadura rudentiformis</name>
    <dbReference type="NCBI Taxonomy" id="359158"/>
    <lineage>
        <taxon>Bacteria</taxon>
        <taxon>Bacillati</taxon>
        <taxon>Actinomycetota</taxon>
        <taxon>Actinomycetes</taxon>
        <taxon>Streptosporangiales</taxon>
        <taxon>Thermomonosporaceae</taxon>
        <taxon>Actinomadura</taxon>
    </lineage>
</organism>
<dbReference type="RefSeq" id="WP_151561616.1">
    <property type="nucleotide sequence ID" value="NZ_WBMT01000008.1"/>
</dbReference>
<name>A0A6H9YVY5_9ACTN</name>
<dbReference type="AlphaFoldDB" id="A0A6H9YVY5"/>
<sequence length="184" mass="19723">MKRGGDLSRSPDIDGRPSKRQRGATRYYGQFSLVEQLGATGDANAGQWLVDLDCFAAQWFDGLRGDLGDLPSWRTIAQQAGSLIVEFIQPEDDLLDMLEPALGAVAGAGELPTRWLRLELAVDPNRADGLIPVDVYLPPPDVTDPTLIAVHGQPAQGGRLLSVQPPGQAADKLTLLDTILDAEG</sequence>
<reference evidence="2 3" key="1">
    <citation type="submission" date="2019-09" db="EMBL/GenBank/DDBJ databases">
        <title>Actinomadura physcomitrii sp. nov., a novel actinomycete isolated from moss [Physcomitrium sphaericum (Ludw) Fuernr].</title>
        <authorList>
            <person name="Zhuang X."/>
            <person name="Liu C."/>
        </authorList>
    </citation>
    <scope>NUCLEOTIDE SEQUENCE [LARGE SCALE GENOMIC DNA]</scope>
    <source>
        <strain evidence="2 3">HMC1</strain>
    </source>
</reference>
<dbReference type="EMBL" id="WBMT01000008">
    <property type="protein sequence ID" value="KAB2347969.1"/>
    <property type="molecule type" value="Genomic_DNA"/>
</dbReference>
<protein>
    <submittedName>
        <fullName evidence="2">Uncharacterized protein</fullName>
    </submittedName>
</protein>
<keyword evidence="3" id="KW-1185">Reference proteome</keyword>
<dbReference type="Proteomes" id="UP000468735">
    <property type="component" value="Unassembled WGS sequence"/>
</dbReference>
<evidence type="ECO:0000313" key="3">
    <source>
        <dbReference type="Proteomes" id="UP000468735"/>
    </source>
</evidence>
<gene>
    <name evidence="2" type="ORF">F8566_19020</name>
</gene>
<comment type="caution">
    <text evidence="2">The sequence shown here is derived from an EMBL/GenBank/DDBJ whole genome shotgun (WGS) entry which is preliminary data.</text>
</comment>
<feature type="compositionally biased region" description="Basic and acidic residues" evidence="1">
    <location>
        <begin position="1"/>
        <end position="17"/>
    </location>
</feature>
<proteinExistence type="predicted"/>